<keyword evidence="1" id="KW-0472">Membrane</keyword>
<evidence type="ECO:0000313" key="2">
    <source>
        <dbReference type="EMBL" id="CAB4159825.1"/>
    </source>
</evidence>
<evidence type="ECO:0000256" key="1">
    <source>
        <dbReference type="SAM" id="Phobius"/>
    </source>
</evidence>
<protein>
    <submittedName>
        <fullName evidence="2">Uncharacterized protein</fullName>
    </submittedName>
</protein>
<proteinExistence type="predicted"/>
<name>A0A6J5NRN6_9CAUD</name>
<gene>
    <name evidence="2" type="ORF">UFOVP726_52</name>
</gene>
<accession>A0A6J5NRN6</accession>
<sequence>MMLVLFVVGLALVALAFIVSARMDRETPFGDRLGAAAAGGTGTLAAISSTIMPDLLMPTLACLVLCAAWFALYPPGELAPQRHDDGTRQDA</sequence>
<keyword evidence="1" id="KW-1133">Transmembrane helix</keyword>
<dbReference type="EMBL" id="LR796695">
    <property type="protein sequence ID" value="CAB4159825.1"/>
    <property type="molecule type" value="Genomic_DNA"/>
</dbReference>
<feature type="transmembrane region" description="Helical" evidence="1">
    <location>
        <begin position="55"/>
        <end position="73"/>
    </location>
</feature>
<reference evidence="2" key="1">
    <citation type="submission" date="2020-04" db="EMBL/GenBank/DDBJ databases">
        <authorList>
            <person name="Chiriac C."/>
            <person name="Salcher M."/>
            <person name="Ghai R."/>
            <person name="Kavagutti S V."/>
        </authorList>
    </citation>
    <scope>NUCLEOTIDE SEQUENCE</scope>
</reference>
<organism evidence="2">
    <name type="scientific">uncultured Caudovirales phage</name>
    <dbReference type="NCBI Taxonomy" id="2100421"/>
    <lineage>
        <taxon>Viruses</taxon>
        <taxon>Duplodnaviria</taxon>
        <taxon>Heunggongvirae</taxon>
        <taxon>Uroviricota</taxon>
        <taxon>Caudoviricetes</taxon>
        <taxon>Peduoviridae</taxon>
        <taxon>Maltschvirus</taxon>
        <taxon>Maltschvirus maltsch</taxon>
    </lineage>
</organism>
<keyword evidence="1" id="KW-0812">Transmembrane</keyword>